<keyword evidence="4" id="KW-0238">DNA-binding</keyword>
<dbReference type="InterPro" id="IPR036864">
    <property type="entry name" value="Zn2-C6_fun-type_DNA-bd_sf"/>
</dbReference>
<feature type="region of interest" description="Disordered" evidence="7">
    <location>
        <begin position="535"/>
        <end position="555"/>
    </location>
</feature>
<evidence type="ECO:0000313" key="10">
    <source>
        <dbReference type="Proteomes" id="UP001161757"/>
    </source>
</evidence>
<dbReference type="PROSITE" id="PS50048">
    <property type="entry name" value="ZN2_CY6_FUNGAL_2"/>
    <property type="match status" value="1"/>
</dbReference>
<name>A0AAN6J2R5_EXODE</name>
<evidence type="ECO:0000313" key="9">
    <source>
        <dbReference type="EMBL" id="KAJ8995701.1"/>
    </source>
</evidence>
<dbReference type="SMART" id="SM00906">
    <property type="entry name" value="Fungal_trans"/>
    <property type="match status" value="1"/>
</dbReference>
<evidence type="ECO:0000256" key="5">
    <source>
        <dbReference type="ARBA" id="ARBA00023163"/>
    </source>
</evidence>
<dbReference type="GO" id="GO:0006351">
    <property type="term" value="P:DNA-templated transcription"/>
    <property type="evidence" value="ECO:0007669"/>
    <property type="project" value="InterPro"/>
</dbReference>
<dbReference type="CDD" id="cd00067">
    <property type="entry name" value="GAL4"/>
    <property type="match status" value="1"/>
</dbReference>
<evidence type="ECO:0000256" key="2">
    <source>
        <dbReference type="ARBA" id="ARBA00022723"/>
    </source>
</evidence>
<dbReference type="PANTHER" id="PTHR31001:SF49">
    <property type="entry name" value="ZN(II)2CYS6 TRANSCRIPTION FACTOR (EUROFUNG)"/>
    <property type="match status" value="1"/>
</dbReference>
<sequence>MQSPETSIEPPAEPPPSLRLQDELKANRRRREKPQLSCNLCRKRKLKCDRGQPCHNCARRGLIESCVYASSNGARPTRCYDPPPQTSTDLRVRDRVRILEERVAQLLNATGGGVNVTPSDAVQPALPTPSASDTPHSVQGVATDRTSGGSGDQDHDHDHDQEDVHRYAYAKFKVDSPGLFTRSSTSVTYVGSAHWMAILEAIPGLDEVLNASCMTETTAGYGDTGMQCHQKMDLLLPSWKTLDRAEILAALPPKETVDILMAECILHTSQEPMIVHAPTFYKEYAEFWADPASASTSWLGLLFALMTLGVQYQQFTPGRSQEQQQASDERQPAETEEIIKKYREKTIECLLLSKYINGPPYALQTLLLLIFGDFTRGDSTENVNGLWVLWGTIVQIALRSGYHRDGAHFFPSLTPFEAETRRRIWAIMLEWDMYVSVSFGLPRNINLQQCDTAEPRNLRDEDLYIDMTELPPSRPETEYTRPQYHNDMNRLMQVLSNISDATCTTSIPSLSKVTRLDNALNNIYHQISARWAPTAPMDTDSNAANPDADSDPDSDPCDSVQFTFMTLMYLRAKITLHRKFLFQGRRRRGVPVHVQCQESRNTCLEAALAMLEHQWSLYLQTRVGGPLCRDSRKLLTPLVPDFLLATAVLCAELAMDLESKAPVDASGSGTRNDSTNGAATVSVTNDSSSSDDMPDRVYHALSSAYIVWLYENDVDASRGVKMIVAALNHLLGKAQVAGYGTWKGPLSLNRPSWAGKQQQQQPSPARPQEQAPTHAHAHAQQQYGHDPSPGNNPNSSTVVLDEREAARRQVPYSGIGNFPI</sequence>
<keyword evidence="3" id="KW-0805">Transcription regulation</keyword>
<feature type="region of interest" description="Disordered" evidence="7">
    <location>
        <begin position="1"/>
        <end position="20"/>
    </location>
</feature>
<feature type="region of interest" description="Disordered" evidence="7">
    <location>
        <begin position="662"/>
        <end position="693"/>
    </location>
</feature>
<dbReference type="SMART" id="SM00066">
    <property type="entry name" value="GAL4"/>
    <property type="match status" value="1"/>
</dbReference>
<keyword evidence="6" id="KW-0539">Nucleus</keyword>
<protein>
    <recommendedName>
        <fullName evidence="8">Zn(2)-C6 fungal-type domain-containing protein</fullName>
    </recommendedName>
</protein>
<dbReference type="InterPro" id="IPR050613">
    <property type="entry name" value="Sec_Metabolite_Reg"/>
</dbReference>
<accession>A0AAN6J2R5</accession>
<gene>
    <name evidence="9" type="ORF">HRR80_000461</name>
</gene>
<dbReference type="GO" id="GO:0008270">
    <property type="term" value="F:zinc ion binding"/>
    <property type="evidence" value="ECO:0007669"/>
    <property type="project" value="InterPro"/>
</dbReference>
<dbReference type="GO" id="GO:0005634">
    <property type="term" value="C:nucleus"/>
    <property type="evidence" value="ECO:0007669"/>
    <property type="project" value="UniProtKB-SubCell"/>
</dbReference>
<dbReference type="InterPro" id="IPR001138">
    <property type="entry name" value="Zn2Cys6_DnaBD"/>
</dbReference>
<keyword evidence="2" id="KW-0479">Metal-binding</keyword>
<dbReference type="AlphaFoldDB" id="A0AAN6J2R5"/>
<comment type="caution">
    <text evidence="9">The sequence shown here is derived from an EMBL/GenBank/DDBJ whole genome shotgun (WGS) entry which is preliminary data.</text>
</comment>
<comment type="subcellular location">
    <subcellularLocation>
        <location evidence="1">Nucleus</location>
    </subcellularLocation>
</comment>
<evidence type="ECO:0000256" key="3">
    <source>
        <dbReference type="ARBA" id="ARBA00023015"/>
    </source>
</evidence>
<evidence type="ECO:0000256" key="4">
    <source>
        <dbReference type="ARBA" id="ARBA00023125"/>
    </source>
</evidence>
<feature type="compositionally biased region" description="Polar residues" evidence="7">
    <location>
        <begin position="789"/>
        <end position="798"/>
    </location>
</feature>
<dbReference type="PANTHER" id="PTHR31001">
    <property type="entry name" value="UNCHARACTERIZED TRANSCRIPTIONAL REGULATORY PROTEIN"/>
    <property type="match status" value="1"/>
</dbReference>
<keyword evidence="5" id="KW-0804">Transcription</keyword>
<dbReference type="GO" id="GO:0000981">
    <property type="term" value="F:DNA-binding transcription factor activity, RNA polymerase II-specific"/>
    <property type="evidence" value="ECO:0007669"/>
    <property type="project" value="InterPro"/>
</dbReference>
<dbReference type="Gene3D" id="4.10.240.10">
    <property type="entry name" value="Zn(2)-C6 fungal-type DNA-binding domain"/>
    <property type="match status" value="1"/>
</dbReference>
<dbReference type="Pfam" id="PF00172">
    <property type="entry name" value="Zn_clus"/>
    <property type="match status" value="1"/>
</dbReference>
<feature type="compositionally biased region" description="Polar residues" evidence="7">
    <location>
        <begin position="667"/>
        <end position="685"/>
    </location>
</feature>
<feature type="compositionally biased region" description="Low complexity" evidence="7">
    <location>
        <begin position="757"/>
        <end position="782"/>
    </location>
</feature>
<organism evidence="9 10">
    <name type="scientific">Exophiala dermatitidis</name>
    <name type="common">Black yeast-like fungus</name>
    <name type="synonym">Wangiella dermatitidis</name>
    <dbReference type="NCBI Taxonomy" id="5970"/>
    <lineage>
        <taxon>Eukaryota</taxon>
        <taxon>Fungi</taxon>
        <taxon>Dikarya</taxon>
        <taxon>Ascomycota</taxon>
        <taxon>Pezizomycotina</taxon>
        <taxon>Eurotiomycetes</taxon>
        <taxon>Chaetothyriomycetidae</taxon>
        <taxon>Chaetothyriales</taxon>
        <taxon>Herpotrichiellaceae</taxon>
        <taxon>Exophiala</taxon>
    </lineage>
</organism>
<evidence type="ECO:0000256" key="6">
    <source>
        <dbReference type="ARBA" id="ARBA00023242"/>
    </source>
</evidence>
<dbReference type="InterPro" id="IPR007219">
    <property type="entry name" value="XnlR_reg_dom"/>
</dbReference>
<dbReference type="EMBL" id="JAJGCB010000001">
    <property type="protein sequence ID" value="KAJ8995701.1"/>
    <property type="molecule type" value="Genomic_DNA"/>
</dbReference>
<dbReference type="PROSITE" id="PS00463">
    <property type="entry name" value="ZN2_CY6_FUNGAL_1"/>
    <property type="match status" value="1"/>
</dbReference>
<dbReference type="SUPFAM" id="SSF57701">
    <property type="entry name" value="Zn2/Cys6 DNA-binding domain"/>
    <property type="match status" value="1"/>
</dbReference>
<evidence type="ECO:0000256" key="7">
    <source>
        <dbReference type="SAM" id="MobiDB-lite"/>
    </source>
</evidence>
<feature type="region of interest" description="Disordered" evidence="7">
    <location>
        <begin position="110"/>
        <end position="160"/>
    </location>
</feature>
<dbReference type="Proteomes" id="UP001161757">
    <property type="component" value="Unassembled WGS sequence"/>
</dbReference>
<feature type="domain" description="Zn(2)-C6 fungal-type" evidence="8">
    <location>
        <begin position="37"/>
        <end position="68"/>
    </location>
</feature>
<dbReference type="GO" id="GO:0003677">
    <property type="term" value="F:DNA binding"/>
    <property type="evidence" value="ECO:0007669"/>
    <property type="project" value="UniProtKB-KW"/>
</dbReference>
<evidence type="ECO:0000256" key="1">
    <source>
        <dbReference type="ARBA" id="ARBA00004123"/>
    </source>
</evidence>
<reference evidence="9" key="1">
    <citation type="submission" date="2023-01" db="EMBL/GenBank/DDBJ databases">
        <title>Exophiala dermititidis isolated from Cystic Fibrosis Patient.</title>
        <authorList>
            <person name="Kurbessoian T."/>
            <person name="Crocker A."/>
            <person name="Murante D."/>
            <person name="Hogan D.A."/>
            <person name="Stajich J.E."/>
        </authorList>
    </citation>
    <scope>NUCLEOTIDE SEQUENCE</scope>
    <source>
        <strain evidence="9">Ex8</strain>
    </source>
</reference>
<feature type="region of interest" description="Disordered" evidence="7">
    <location>
        <begin position="749"/>
        <end position="820"/>
    </location>
</feature>
<dbReference type="CDD" id="cd12148">
    <property type="entry name" value="fungal_TF_MHR"/>
    <property type="match status" value="1"/>
</dbReference>
<dbReference type="Pfam" id="PF04082">
    <property type="entry name" value="Fungal_trans"/>
    <property type="match status" value="1"/>
</dbReference>
<proteinExistence type="predicted"/>
<evidence type="ECO:0000259" key="8">
    <source>
        <dbReference type="PROSITE" id="PS50048"/>
    </source>
</evidence>